<dbReference type="OMA" id="GISKEWF"/>
<evidence type="ECO:0000256" key="5">
    <source>
        <dbReference type="ARBA" id="ARBA00022786"/>
    </source>
</evidence>
<dbReference type="PROSITE" id="PS50194">
    <property type="entry name" value="FILAMIN_REPEAT"/>
    <property type="match status" value="1"/>
</dbReference>
<dbReference type="GO" id="GO:0005737">
    <property type="term" value="C:cytoplasm"/>
    <property type="evidence" value="ECO:0007669"/>
    <property type="project" value="TreeGrafter"/>
</dbReference>
<dbReference type="InterPro" id="IPR050409">
    <property type="entry name" value="E3_ubiq-protein_ligase"/>
</dbReference>
<sequence length="880" mass="100284">MSNSTFSLAATTAVASRMFSISNIVSTNNNNSNNNINNNNNNINNNSNNINYLEKDNNNYNNSKSNINILNGLDKTSVGQFSMVTGDAFEGDVGTVGEKFCFQVVTVDRNGVRKTTGGDLVSVHIQGCDYHNLIEEVKVNVVDKNNGTHNVHYHVTKSGHYFINVFVNHVAIQGSPYKVNIEPIEYSITIQDIDDIEAGEEFRFEILQVRTPGHTIHDKIEIETYINENGTVKKTTNDFSLFPSTDTPDSFYGRGKLIRSGEYIIEGSIFGAVVFSKTIHVNAGPVSSKYTHLLWDGKELITENKLFILPNNSNNNNNNNNNNNSNNNIYSQQLQQQESELKFLVQTKDQFGNISKKLNDNFEVHVIQSLSPISMSLLIDDNNSNNQNNNQQQQQQKQVFKKYTPELLSDDPRGLVAKLNITECGWYYIVIKLHGTVITNCPFTVIAVKESDCSFLSSKYRDGYATFDCQIKKNKKLTNVTLSIMPNVTLLKDNELLIKDNKDKVYLKNFSNSFLILLTIYYFFGDQTEPTFESKVKWFKSRLGRIQNGKVSPLKLNITSRERILDESLSILRSIDPKELIVSRMIVKFMNEEGVDIGADRHLSIRFTPAFYKLLLNEPITIQDLELIDPQLYKNQIMFIKNTPIEQVNEILGEPLYFIRKIMIISDNSNNNKEDDNSNVNSYHQQQHQQQQQERVINLKPFGNLIRVTDENKDEYLDLLVNNMLYGSVKTQIDEFREGFFQLIPLNLISIFNWKELDVLVCGKTQVNIDDLKIHSNVTGFVSQDIIDNFWNILSDFNERDKKQLLKFVTGSSSVPLGGFYQLYPHFTINITPNTSNSRLPVSHTCFNRIDIPRGCTSYHTLKQNLLLAINEASEGFSLV</sequence>
<dbReference type="PANTHER" id="PTHR11254">
    <property type="entry name" value="HECT DOMAIN UBIQUITIN-PROTEIN LIGASE"/>
    <property type="match status" value="1"/>
</dbReference>
<dbReference type="GO" id="GO:0006511">
    <property type="term" value="P:ubiquitin-dependent protein catabolic process"/>
    <property type="evidence" value="ECO:0007669"/>
    <property type="project" value="TreeGrafter"/>
</dbReference>
<dbReference type="InterPro" id="IPR001298">
    <property type="entry name" value="Filamin/ABP280_rpt"/>
</dbReference>
<proteinExistence type="predicted"/>
<dbReference type="Pfam" id="PF00630">
    <property type="entry name" value="Filamin"/>
    <property type="match status" value="1"/>
</dbReference>
<dbReference type="InterPro" id="IPR017868">
    <property type="entry name" value="Filamin/ABP280_repeat-like"/>
</dbReference>
<dbReference type="Proteomes" id="UP000001396">
    <property type="component" value="Unassembled WGS sequence"/>
</dbReference>
<dbReference type="PROSITE" id="PS50237">
    <property type="entry name" value="HECT"/>
    <property type="match status" value="1"/>
</dbReference>
<dbReference type="GO" id="GO:0016874">
    <property type="term" value="F:ligase activity"/>
    <property type="evidence" value="ECO:0007669"/>
    <property type="project" value="UniProtKB-KW"/>
</dbReference>
<comment type="pathway">
    <text evidence="2">Protein modification; protein ubiquitination.</text>
</comment>
<feature type="repeat" description="Filamin" evidence="6">
    <location>
        <begin position="84"/>
        <end position="181"/>
    </location>
</feature>
<dbReference type="AlphaFoldDB" id="D3BQF4"/>
<dbReference type="STRING" id="670386.D3BQF4"/>
<accession>D3BQF4</accession>
<dbReference type="PANTHER" id="PTHR11254:SF426">
    <property type="entry name" value="UBIQUITIN-PROTEIN LIGASE DOMAIN-CONTAINING PROTEIN"/>
    <property type="match status" value="1"/>
</dbReference>
<evidence type="ECO:0000256" key="1">
    <source>
        <dbReference type="ARBA" id="ARBA00000885"/>
    </source>
</evidence>
<reference evidence="9 10" key="1">
    <citation type="journal article" date="2011" name="Genome Res.">
        <title>Phylogeny-wide analysis of social amoeba genomes highlights ancient origins for complex intercellular communication.</title>
        <authorList>
            <person name="Heidel A.J."/>
            <person name="Lawal H.M."/>
            <person name="Felder M."/>
            <person name="Schilde C."/>
            <person name="Helps N.R."/>
            <person name="Tunggal B."/>
            <person name="Rivero F."/>
            <person name="John U."/>
            <person name="Schleicher M."/>
            <person name="Eichinger L."/>
            <person name="Platzer M."/>
            <person name="Noegel A.A."/>
            <person name="Schaap P."/>
            <person name="Gloeckner G."/>
        </authorList>
    </citation>
    <scope>NUCLEOTIDE SEQUENCE [LARGE SCALE GENOMIC DNA]</scope>
    <source>
        <strain evidence="10">ATCC 26659 / Pp 5 / PN500</strain>
    </source>
</reference>
<evidence type="ECO:0000256" key="2">
    <source>
        <dbReference type="ARBA" id="ARBA00004906"/>
    </source>
</evidence>
<comment type="caution">
    <text evidence="9">The sequence shown here is derived from an EMBL/GenBank/DDBJ whole genome shotgun (WGS) entry which is preliminary data.</text>
</comment>
<dbReference type="SMART" id="SM00119">
    <property type="entry name" value="HECTc"/>
    <property type="match status" value="1"/>
</dbReference>
<dbReference type="InterPro" id="IPR014756">
    <property type="entry name" value="Ig_E-set"/>
</dbReference>
<dbReference type="EMBL" id="ADBJ01000047">
    <property type="protein sequence ID" value="EFA76374.1"/>
    <property type="molecule type" value="Genomic_DNA"/>
</dbReference>
<dbReference type="Gene3D" id="2.60.40.10">
    <property type="entry name" value="Immunoglobulins"/>
    <property type="match status" value="1"/>
</dbReference>
<organism evidence="9 10">
    <name type="scientific">Heterostelium pallidum (strain ATCC 26659 / Pp 5 / PN500)</name>
    <name type="common">Cellular slime mold</name>
    <name type="synonym">Polysphondylium pallidum</name>
    <dbReference type="NCBI Taxonomy" id="670386"/>
    <lineage>
        <taxon>Eukaryota</taxon>
        <taxon>Amoebozoa</taxon>
        <taxon>Evosea</taxon>
        <taxon>Eumycetozoa</taxon>
        <taxon>Dictyostelia</taxon>
        <taxon>Acytosteliales</taxon>
        <taxon>Acytosteliaceae</taxon>
        <taxon>Heterostelium</taxon>
    </lineage>
</organism>
<keyword evidence="9" id="KW-0436">Ligase</keyword>
<keyword evidence="5 7" id="KW-0833">Ubl conjugation pathway</keyword>
<dbReference type="InParanoid" id="D3BQF4"/>
<dbReference type="InterPro" id="IPR035983">
    <property type="entry name" value="Hect_E3_ubiquitin_ligase"/>
</dbReference>
<evidence type="ECO:0000256" key="6">
    <source>
        <dbReference type="PROSITE-ProRule" id="PRU00087"/>
    </source>
</evidence>
<dbReference type="Pfam" id="PF00632">
    <property type="entry name" value="HECT"/>
    <property type="match status" value="1"/>
</dbReference>
<dbReference type="FunCoup" id="D3BQF4">
    <property type="interactions" value="95"/>
</dbReference>
<gene>
    <name evidence="9" type="ORF">PPL_10139</name>
</gene>
<dbReference type="Gene3D" id="3.90.1750.10">
    <property type="entry name" value="Hect, E3 ligase catalytic domains"/>
    <property type="match status" value="1"/>
</dbReference>
<dbReference type="SUPFAM" id="SSF56204">
    <property type="entry name" value="Hect, E3 ligase catalytic domain"/>
    <property type="match status" value="1"/>
</dbReference>
<dbReference type="GeneID" id="31365610"/>
<comment type="catalytic activity">
    <reaction evidence="1">
        <text>S-ubiquitinyl-[E2 ubiquitin-conjugating enzyme]-L-cysteine + [acceptor protein]-L-lysine = [E2 ubiquitin-conjugating enzyme]-L-cysteine + N(6)-ubiquitinyl-[acceptor protein]-L-lysine.</text>
        <dbReference type="EC" id="2.3.2.26"/>
    </reaction>
</comment>
<dbReference type="SMART" id="SM00557">
    <property type="entry name" value="IG_FLMN"/>
    <property type="match status" value="1"/>
</dbReference>
<evidence type="ECO:0000313" key="10">
    <source>
        <dbReference type="Proteomes" id="UP000001396"/>
    </source>
</evidence>
<dbReference type="InterPro" id="IPR000569">
    <property type="entry name" value="HECT_dom"/>
</dbReference>
<evidence type="ECO:0000256" key="3">
    <source>
        <dbReference type="ARBA" id="ARBA00012485"/>
    </source>
</evidence>
<feature type="active site" description="Glycyl thioester intermediate" evidence="7">
    <location>
        <position position="846"/>
    </location>
</feature>
<evidence type="ECO:0000313" key="9">
    <source>
        <dbReference type="EMBL" id="EFA76374.1"/>
    </source>
</evidence>
<keyword evidence="4" id="KW-0808">Transferase</keyword>
<dbReference type="EC" id="2.3.2.26" evidence="3"/>
<dbReference type="Gene3D" id="3.30.2410.10">
    <property type="entry name" value="Hect, E3 ligase catalytic domain"/>
    <property type="match status" value="1"/>
</dbReference>
<evidence type="ECO:0000256" key="4">
    <source>
        <dbReference type="ARBA" id="ARBA00022679"/>
    </source>
</evidence>
<dbReference type="GO" id="GO:0061630">
    <property type="term" value="F:ubiquitin protein ligase activity"/>
    <property type="evidence" value="ECO:0007669"/>
    <property type="project" value="UniProtKB-EC"/>
</dbReference>
<name>D3BQF4_HETP5</name>
<feature type="domain" description="HECT" evidence="8">
    <location>
        <begin position="594"/>
        <end position="880"/>
    </location>
</feature>
<dbReference type="Gene3D" id="3.30.2160.10">
    <property type="entry name" value="Hect, E3 ligase catalytic domain"/>
    <property type="match status" value="1"/>
</dbReference>
<dbReference type="RefSeq" id="XP_020428506.1">
    <property type="nucleotide sequence ID" value="XM_020580921.1"/>
</dbReference>
<dbReference type="GO" id="GO:0000209">
    <property type="term" value="P:protein polyubiquitination"/>
    <property type="evidence" value="ECO:0007669"/>
    <property type="project" value="TreeGrafter"/>
</dbReference>
<dbReference type="InterPro" id="IPR013783">
    <property type="entry name" value="Ig-like_fold"/>
</dbReference>
<protein>
    <recommendedName>
        <fullName evidence="3">HECT-type E3 ubiquitin transferase</fullName>
        <ecNumber evidence="3">2.3.2.26</ecNumber>
    </recommendedName>
</protein>
<evidence type="ECO:0000256" key="7">
    <source>
        <dbReference type="PROSITE-ProRule" id="PRU00104"/>
    </source>
</evidence>
<evidence type="ECO:0000259" key="8">
    <source>
        <dbReference type="PROSITE" id="PS50237"/>
    </source>
</evidence>
<dbReference type="SUPFAM" id="SSF81296">
    <property type="entry name" value="E set domains"/>
    <property type="match status" value="1"/>
</dbReference>
<keyword evidence="10" id="KW-1185">Reference proteome</keyword>